<comment type="caution">
    <text evidence="1">The sequence shown here is derived from an EMBL/GenBank/DDBJ whole genome shotgun (WGS) entry which is preliminary data.</text>
</comment>
<gene>
    <name evidence="1" type="ORF">ACFQ16_23830</name>
</gene>
<dbReference type="EMBL" id="JBHTIW010000025">
    <property type="protein sequence ID" value="MFD0922788.1"/>
    <property type="molecule type" value="Genomic_DNA"/>
</dbReference>
<organism evidence="1 2">
    <name type="scientific">Saccharopolyspora rosea</name>
    <dbReference type="NCBI Taxonomy" id="524884"/>
    <lineage>
        <taxon>Bacteria</taxon>
        <taxon>Bacillati</taxon>
        <taxon>Actinomycetota</taxon>
        <taxon>Actinomycetes</taxon>
        <taxon>Pseudonocardiales</taxon>
        <taxon>Pseudonocardiaceae</taxon>
        <taxon>Saccharopolyspora</taxon>
    </lineage>
</organism>
<dbReference type="Pfam" id="PF04268">
    <property type="entry name" value="SoxG"/>
    <property type="match status" value="1"/>
</dbReference>
<dbReference type="Proteomes" id="UP001597018">
    <property type="component" value="Unassembled WGS sequence"/>
</dbReference>
<protein>
    <submittedName>
        <fullName evidence="1">Sarcosine oxidase subunit gamma</fullName>
    </submittedName>
</protein>
<evidence type="ECO:0000313" key="2">
    <source>
        <dbReference type="Proteomes" id="UP001597018"/>
    </source>
</evidence>
<sequence length="214" mass="22922">MADSYGESPLASRAELLAHAGAPGAVHLAEVPFLAQVALRVDPKSAAAERVGTALGAMLPTQPGEVAEAGNVSVLWLGPDEWLLVGPRGSAEEIQETLTEALADEHAAVVDVSAHRTILDVAGPLARELLNKGCALDLHPRSFEAGRCAQTMLARAGVILVCRDAETPRFWVFVRASFAEYLADWLADAADEYRTRHTRTAIDDVEPRQPEPAR</sequence>
<dbReference type="InterPro" id="IPR007375">
    <property type="entry name" value="SoxG"/>
</dbReference>
<name>A0ABW3FYQ9_9PSEU</name>
<dbReference type="Gene3D" id="3.30.70.1520">
    <property type="entry name" value="Heterotetrameric sarcosine oxidase"/>
    <property type="match status" value="1"/>
</dbReference>
<dbReference type="InterPro" id="IPR027266">
    <property type="entry name" value="TrmE/GcvT-like"/>
</dbReference>
<reference evidence="2" key="1">
    <citation type="journal article" date="2019" name="Int. J. Syst. Evol. Microbiol.">
        <title>The Global Catalogue of Microorganisms (GCM) 10K type strain sequencing project: providing services to taxonomists for standard genome sequencing and annotation.</title>
        <authorList>
            <consortium name="The Broad Institute Genomics Platform"/>
            <consortium name="The Broad Institute Genome Sequencing Center for Infectious Disease"/>
            <person name="Wu L."/>
            <person name="Ma J."/>
        </authorList>
    </citation>
    <scope>NUCLEOTIDE SEQUENCE [LARGE SCALE GENOMIC DNA]</scope>
    <source>
        <strain evidence="2">CCUG 56401</strain>
    </source>
</reference>
<dbReference type="Gene3D" id="3.30.1360.120">
    <property type="entry name" value="Probable tRNA modification gtpase trme, domain 1"/>
    <property type="match status" value="1"/>
</dbReference>
<dbReference type="RefSeq" id="WP_263253659.1">
    <property type="nucleotide sequence ID" value="NZ_BAABLT010000027.1"/>
</dbReference>
<dbReference type="SUPFAM" id="SSF103025">
    <property type="entry name" value="Folate-binding domain"/>
    <property type="match status" value="1"/>
</dbReference>
<accession>A0ABW3FYQ9</accession>
<proteinExistence type="predicted"/>
<evidence type="ECO:0000313" key="1">
    <source>
        <dbReference type="EMBL" id="MFD0922788.1"/>
    </source>
</evidence>
<keyword evidence="2" id="KW-1185">Reference proteome</keyword>